<accession>A0ABN6TIM9</accession>
<dbReference type="RefSeq" id="WP_281910270.1">
    <property type="nucleotide sequence ID" value="NZ_AP026966.1"/>
</dbReference>
<keyword evidence="3" id="KW-1185">Reference proteome</keyword>
<dbReference type="EMBL" id="AP026966">
    <property type="protein sequence ID" value="BDT60885.1"/>
    <property type="molecule type" value="Genomic_DNA"/>
</dbReference>
<reference evidence="2" key="1">
    <citation type="submission" date="2022-11" db="EMBL/GenBank/DDBJ databases">
        <title>Isolation and characterization of PLA-degrading bacterium Massilia sp. from Antarctic soil.</title>
        <authorList>
            <person name="Sato K."/>
            <person name="Gomez-Fuentes C."/>
            <person name="Ahmad S.A."/>
            <person name="Zulkharnain A."/>
        </authorList>
    </citation>
    <scope>NUCLEOTIDE SEQUENCE</scope>
    <source>
        <strain evidence="2">N-3</strain>
    </source>
</reference>
<evidence type="ECO:0000313" key="3">
    <source>
        <dbReference type="Proteomes" id="UP001163336"/>
    </source>
</evidence>
<sequence>MAIVTAHVNAVQQLYVAYFNRPADYAGLDYWTNVVAAQKGSTAAVSAAFAAEAEYKTAYANMTNAQVVNQVYQNLFGRPAEAAGQNYWADLLDRKVITIDKVVAEISKGAQTTDKTAYENKVAGATAFSAALDTKAEQDGYRGAEANKLAKAFITSITTDASLTVATAPATLNATVAKVVIAGTPFTLQSGLQALQAANEAKTAFLDAADGKVDQKLVTEASITDKVTTTTAAIDTYIAGYSATSSAAVKAALLADKVAANTSTLAAAQMKVAEDQVAIAKVAGLTNAIAADAAAEAALTAAQNALKLATADQAAKEAAFESLNGGTNITINANGTVAGLIKLDSAGKLVLDSSAVTETAKPGVTALLAAVTANQAAIKALDAAVKAEAATTATVNYLDVTAGSAEAIALADVKAAMTNVTVATGSMPTLEQIAAEQQILDAKAAADATVKPAADAFKLKVDAYKAVYADNKLVSTLAADQKTVTDTAKSIEDFTKAVADMNKAIDVAAQLTAVNAAITGAQQAFVDNGMLAPVTLDATMKIATDGNDIYQVGTANAQSIALFGLQGTDSLFIGSKYTLNTTAKYDAATGKITGGNDGALEAFIFQDGVNTKVVLEKSVFGSSAAAPEVITITLTGVTSTEVTLSNGIITG</sequence>
<dbReference type="InterPro" id="IPR038255">
    <property type="entry name" value="PBS_linker_sf"/>
</dbReference>
<organism evidence="2 3">
    <name type="scientific">Massilia varians</name>
    <dbReference type="NCBI Taxonomy" id="457921"/>
    <lineage>
        <taxon>Bacteria</taxon>
        <taxon>Pseudomonadati</taxon>
        <taxon>Pseudomonadota</taxon>
        <taxon>Betaproteobacteria</taxon>
        <taxon>Burkholderiales</taxon>
        <taxon>Oxalobacteraceae</taxon>
        <taxon>Telluria group</taxon>
        <taxon>Massilia</taxon>
    </lineage>
</organism>
<name>A0ABN6TIM9_9BURK</name>
<feature type="domain" description="DUF4214" evidence="1">
    <location>
        <begin position="48"/>
        <end position="107"/>
    </location>
</feature>
<dbReference type="InterPro" id="IPR025282">
    <property type="entry name" value="DUF4214"/>
</dbReference>
<evidence type="ECO:0000313" key="2">
    <source>
        <dbReference type="EMBL" id="BDT60885.1"/>
    </source>
</evidence>
<protein>
    <recommendedName>
        <fullName evidence="1">DUF4214 domain-containing protein</fullName>
    </recommendedName>
</protein>
<dbReference type="Pfam" id="PF13946">
    <property type="entry name" value="DUF4214"/>
    <property type="match status" value="1"/>
</dbReference>
<dbReference type="Proteomes" id="UP001163336">
    <property type="component" value="Chromosome"/>
</dbReference>
<evidence type="ECO:0000259" key="1">
    <source>
        <dbReference type="Pfam" id="PF13946"/>
    </source>
</evidence>
<proteinExistence type="predicted"/>
<gene>
    <name evidence="2" type="ORF">MasN3_43790</name>
</gene>
<dbReference type="Gene3D" id="1.10.3130.20">
    <property type="entry name" value="Phycobilisome linker domain"/>
    <property type="match status" value="1"/>
</dbReference>